<feature type="transmembrane region" description="Helical" evidence="6">
    <location>
        <begin position="149"/>
        <end position="171"/>
    </location>
</feature>
<feature type="transmembrane region" description="Helical" evidence="6">
    <location>
        <begin position="228"/>
        <end position="246"/>
    </location>
</feature>
<dbReference type="InterPro" id="IPR011701">
    <property type="entry name" value="MFS"/>
</dbReference>
<dbReference type="SUPFAM" id="SSF103473">
    <property type="entry name" value="MFS general substrate transporter"/>
    <property type="match status" value="1"/>
</dbReference>
<reference evidence="7 8" key="2">
    <citation type="submission" date="2020-08" db="EMBL/GenBank/DDBJ databases">
        <title>Stappia taiwanensis sp. nov., isolated from a coastal thermal spring.</title>
        <authorList>
            <person name="Kampfer P."/>
        </authorList>
    </citation>
    <scope>NUCLEOTIDE SEQUENCE [LARGE SCALE GENOMIC DNA]</scope>
    <source>
        <strain evidence="7 8">DSM 23284</strain>
    </source>
</reference>
<accession>A0A838XNN1</accession>
<feature type="transmembrane region" description="Helical" evidence="6">
    <location>
        <begin position="321"/>
        <end position="344"/>
    </location>
</feature>
<protein>
    <submittedName>
        <fullName evidence="7">MFS transporter</fullName>
    </submittedName>
</protein>
<feature type="transmembrane region" description="Helical" evidence="6">
    <location>
        <begin position="266"/>
        <end position="285"/>
    </location>
</feature>
<keyword evidence="3 6" id="KW-0812">Transmembrane</keyword>
<keyword evidence="2" id="KW-1003">Cell membrane</keyword>
<dbReference type="GO" id="GO:0022857">
    <property type="term" value="F:transmembrane transporter activity"/>
    <property type="evidence" value="ECO:0007669"/>
    <property type="project" value="InterPro"/>
</dbReference>
<feature type="transmembrane region" description="Helical" evidence="6">
    <location>
        <begin position="57"/>
        <end position="80"/>
    </location>
</feature>
<keyword evidence="4 6" id="KW-1133">Transmembrane helix</keyword>
<feature type="transmembrane region" description="Helical" evidence="6">
    <location>
        <begin position="177"/>
        <end position="198"/>
    </location>
</feature>
<evidence type="ECO:0000256" key="6">
    <source>
        <dbReference type="SAM" id="Phobius"/>
    </source>
</evidence>
<feature type="transmembrane region" description="Helical" evidence="6">
    <location>
        <begin position="27"/>
        <end position="51"/>
    </location>
</feature>
<evidence type="ECO:0000256" key="3">
    <source>
        <dbReference type="ARBA" id="ARBA00022692"/>
    </source>
</evidence>
<dbReference type="PANTHER" id="PTHR23513:SF6">
    <property type="entry name" value="MAJOR FACILITATOR SUPERFAMILY ASSOCIATED DOMAIN-CONTAINING PROTEIN"/>
    <property type="match status" value="1"/>
</dbReference>
<feature type="transmembrane region" description="Helical" evidence="6">
    <location>
        <begin position="356"/>
        <end position="376"/>
    </location>
</feature>
<dbReference type="Proteomes" id="UP000559404">
    <property type="component" value="Unassembled WGS sequence"/>
</dbReference>
<dbReference type="EMBL" id="JACEON010000008">
    <property type="protein sequence ID" value="MBA4612115.1"/>
    <property type="molecule type" value="Genomic_DNA"/>
</dbReference>
<evidence type="ECO:0000256" key="2">
    <source>
        <dbReference type="ARBA" id="ARBA00022475"/>
    </source>
</evidence>
<comment type="subcellular location">
    <subcellularLocation>
        <location evidence="1">Cell membrane</location>
        <topology evidence="1">Multi-pass membrane protein</topology>
    </subcellularLocation>
</comment>
<evidence type="ECO:0000256" key="1">
    <source>
        <dbReference type="ARBA" id="ARBA00004651"/>
    </source>
</evidence>
<gene>
    <name evidence="7" type="ORF">H1W37_10650</name>
</gene>
<dbReference type="Pfam" id="PF07690">
    <property type="entry name" value="MFS_1"/>
    <property type="match status" value="1"/>
</dbReference>
<feature type="transmembrane region" description="Helical" evidence="6">
    <location>
        <begin position="110"/>
        <end position="128"/>
    </location>
</feature>
<feature type="transmembrane region" description="Helical" evidence="6">
    <location>
        <begin position="297"/>
        <end position="315"/>
    </location>
</feature>
<organism evidence="7 8">
    <name type="scientific">Stappia taiwanensis</name>
    <dbReference type="NCBI Taxonomy" id="992267"/>
    <lineage>
        <taxon>Bacteria</taxon>
        <taxon>Pseudomonadati</taxon>
        <taxon>Pseudomonadota</taxon>
        <taxon>Alphaproteobacteria</taxon>
        <taxon>Hyphomicrobiales</taxon>
        <taxon>Stappiaceae</taxon>
        <taxon>Stappia</taxon>
    </lineage>
</organism>
<dbReference type="PANTHER" id="PTHR23513">
    <property type="entry name" value="INTEGRAL MEMBRANE EFFLUX PROTEIN-RELATED"/>
    <property type="match status" value="1"/>
</dbReference>
<feature type="transmembrane region" description="Helical" evidence="6">
    <location>
        <begin position="382"/>
        <end position="400"/>
    </location>
</feature>
<evidence type="ECO:0000313" key="7">
    <source>
        <dbReference type="EMBL" id="MBA4612115.1"/>
    </source>
</evidence>
<keyword evidence="8" id="KW-1185">Reference proteome</keyword>
<dbReference type="InterPro" id="IPR036259">
    <property type="entry name" value="MFS_trans_sf"/>
</dbReference>
<sequence>MSFLAKSEQPSSYPNYRIWLDTIYLRSWLAVFLSMSGTFLLLLTLSTVVYAQTGSAFWSAAVFASQWVLAILSPPVVAWLAQRFQPVMLLAWADFLAAAVVIAAGLIFPVSLVACLVLLAIHGVLDAINRSLRVLPLKAHVPPEHLKAAVAYFSTAQYLAFGVGPLVGILLVDRLTVLGIAALDALSFVASGCLYLSFRKLTIGMGDAFSGFAALWRETRAVVAKNALLRRALLYLIVIVSLYQGFHNVARSEFAFRYLGMSLDGTMYVQLVASVGIVFGALLAGRVSRHLPAYSSALPLLIATALGCLAIFLPLGREAVLVLYGVFMALFEVAFMVCQAEAVAECPLPSLPAVNAGSFAAMTTGMMLMVFAGAAATDLTSLFTVALTIGVAALALGLLVNRQTPHVAGSD</sequence>
<evidence type="ECO:0000256" key="4">
    <source>
        <dbReference type="ARBA" id="ARBA00022989"/>
    </source>
</evidence>
<reference evidence="7 8" key="1">
    <citation type="submission" date="2020-07" db="EMBL/GenBank/DDBJ databases">
        <authorList>
            <person name="Li M."/>
        </authorList>
    </citation>
    <scope>NUCLEOTIDE SEQUENCE [LARGE SCALE GENOMIC DNA]</scope>
    <source>
        <strain evidence="7 8">DSM 23284</strain>
    </source>
</reference>
<dbReference type="Gene3D" id="1.20.1250.20">
    <property type="entry name" value="MFS general substrate transporter like domains"/>
    <property type="match status" value="1"/>
</dbReference>
<proteinExistence type="predicted"/>
<dbReference type="AlphaFoldDB" id="A0A838XNN1"/>
<dbReference type="GO" id="GO:0005886">
    <property type="term" value="C:plasma membrane"/>
    <property type="evidence" value="ECO:0007669"/>
    <property type="project" value="UniProtKB-SubCell"/>
</dbReference>
<name>A0A838XNN1_9HYPH</name>
<keyword evidence="5 6" id="KW-0472">Membrane</keyword>
<evidence type="ECO:0000313" key="8">
    <source>
        <dbReference type="Proteomes" id="UP000559404"/>
    </source>
</evidence>
<dbReference type="RefSeq" id="WP_181760303.1">
    <property type="nucleotide sequence ID" value="NZ_BMCR01000003.1"/>
</dbReference>
<comment type="caution">
    <text evidence="7">The sequence shown here is derived from an EMBL/GenBank/DDBJ whole genome shotgun (WGS) entry which is preliminary data.</text>
</comment>
<evidence type="ECO:0000256" key="5">
    <source>
        <dbReference type="ARBA" id="ARBA00023136"/>
    </source>
</evidence>